<evidence type="ECO:0000313" key="13">
    <source>
        <dbReference type="EMBL" id="ROR02986.1"/>
    </source>
</evidence>
<dbReference type="InterPro" id="IPR036097">
    <property type="entry name" value="HisK_dim/P_sf"/>
</dbReference>
<dbReference type="CDD" id="cd00082">
    <property type="entry name" value="HisKA"/>
    <property type="match status" value="1"/>
</dbReference>
<reference evidence="13 14" key="1">
    <citation type="submission" date="2018-11" db="EMBL/GenBank/DDBJ databases">
        <title>Genomic Encyclopedia of Type Strains, Phase IV (KMG-IV): sequencing the most valuable type-strain genomes for metagenomic binning, comparative biology and taxonomic classification.</title>
        <authorList>
            <person name="Goeker M."/>
        </authorList>
    </citation>
    <scope>NUCLEOTIDE SEQUENCE [LARGE SCALE GENOMIC DNA]</scope>
    <source>
        <strain evidence="13 14">DSM 22027</strain>
    </source>
</reference>
<dbReference type="InterPro" id="IPR005467">
    <property type="entry name" value="His_kinase_dom"/>
</dbReference>
<dbReference type="Proteomes" id="UP000276223">
    <property type="component" value="Unassembled WGS sequence"/>
</dbReference>
<dbReference type="AlphaFoldDB" id="A0A3N1VJJ1"/>
<dbReference type="Pfam" id="PF02518">
    <property type="entry name" value="HATPase_c"/>
    <property type="match status" value="1"/>
</dbReference>
<dbReference type="CDD" id="cd06225">
    <property type="entry name" value="HAMP"/>
    <property type="match status" value="1"/>
</dbReference>
<keyword evidence="9" id="KW-0902">Two-component regulatory system</keyword>
<dbReference type="SMART" id="SM00387">
    <property type="entry name" value="HATPase_c"/>
    <property type="match status" value="1"/>
</dbReference>
<gene>
    <name evidence="13" type="ORF">EDC27_0241</name>
</gene>
<evidence type="ECO:0000256" key="2">
    <source>
        <dbReference type="ARBA" id="ARBA00004370"/>
    </source>
</evidence>
<organism evidence="13 14">
    <name type="scientific">Desulfosoma caldarium</name>
    <dbReference type="NCBI Taxonomy" id="610254"/>
    <lineage>
        <taxon>Bacteria</taxon>
        <taxon>Pseudomonadati</taxon>
        <taxon>Thermodesulfobacteriota</taxon>
        <taxon>Syntrophobacteria</taxon>
        <taxon>Syntrophobacterales</taxon>
        <taxon>Syntrophobacteraceae</taxon>
        <taxon>Desulfosoma</taxon>
    </lineage>
</organism>
<name>A0A3N1VJJ1_9BACT</name>
<evidence type="ECO:0000256" key="3">
    <source>
        <dbReference type="ARBA" id="ARBA00012438"/>
    </source>
</evidence>
<keyword evidence="8" id="KW-0067">ATP-binding</keyword>
<protein>
    <recommendedName>
        <fullName evidence="3">histidine kinase</fullName>
        <ecNumber evidence="3">2.7.13.3</ecNumber>
    </recommendedName>
</protein>
<keyword evidence="6" id="KW-0547">Nucleotide-binding</keyword>
<dbReference type="SMART" id="SM00388">
    <property type="entry name" value="HisKA"/>
    <property type="match status" value="1"/>
</dbReference>
<dbReference type="Gene3D" id="3.30.565.10">
    <property type="entry name" value="Histidine kinase-like ATPase, C-terminal domain"/>
    <property type="match status" value="1"/>
</dbReference>
<dbReference type="PANTHER" id="PTHR43065">
    <property type="entry name" value="SENSOR HISTIDINE KINASE"/>
    <property type="match status" value="1"/>
</dbReference>
<feature type="domain" description="HAMP" evidence="12">
    <location>
        <begin position="185"/>
        <end position="238"/>
    </location>
</feature>
<evidence type="ECO:0000256" key="9">
    <source>
        <dbReference type="ARBA" id="ARBA00023012"/>
    </source>
</evidence>
<dbReference type="EMBL" id="RJVA01000009">
    <property type="protein sequence ID" value="ROR02986.1"/>
    <property type="molecule type" value="Genomic_DNA"/>
</dbReference>
<dbReference type="SUPFAM" id="SSF158472">
    <property type="entry name" value="HAMP domain-like"/>
    <property type="match status" value="1"/>
</dbReference>
<sequence>MLKTIQARILAISAISLILVASLGVHYWYWMNTIGNKLILSEQFEDLFNDMLEIRRFEKNFLLYSNPTSLEEGHVYLQRAEQTMKTLWPTIQKVMGQEASRRFLSEFMAYKDLIARYSAAPSSADKEGLEEVRNHGKLLVDFTERLLTKKRESIHKALKQAYRFPLATLVLITLVLVGVFRFVNTQLLKPLAILRETTARVAQGDFRPIEYESKAEDEISLLINAFNSMAQELEANQEALLHSRKIAALGTFTAGIAHELNNPLNNVYLTAEALLEDHGSSLEPEARELVLDILNQAERAAEIVKNLLDFSRTDRPKLEKLDITSVIHQTLKLVKNQLLLAGIHAEVKTENSIPLIQGHRRNLEQVFLNLFLNAIQAMPNGGEIRIRLSTSGTLVRIDVTDTGVGICPENLEHIFEPFYTTKGVGRGTGLGLSVTYSLIQKHGGYIEVQSEVGVGTTFSVFLPALDPETQDNEVSLHGEGVAPGHH</sequence>
<dbReference type="PRINTS" id="PR00344">
    <property type="entry name" value="BCTRLSENSOR"/>
</dbReference>
<dbReference type="InterPro" id="IPR003660">
    <property type="entry name" value="HAMP_dom"/>
</dbReference>
<evidence type="ECO:0000259" key="11">
    <source>
        <dbReference type="PROSITE" id="PS50109"/>
    </source>
</evidence>
<dbReference type="SUPFAM" id="SSF47384">
    <property type="entry name" value="Homodimeric domain of signal transducing histidine kinase"/>
    <property type="match status" value="1"/>
</dbReference>
<feature type="transmembrane region" description="Helical" evidence="10">
    <location>
        <begin position="161"/>
        <end position="183"/>
    </location>
</feature>
<evidence type="ECO:0000256" key="1">
    <source>
        <dbReference type="ARBA" id="ARBA00000085"/>
    </source>
</evidence>
<dbReference type="Pfam" id="PF00672">
    <property type="entry name" value="HAMP"/>
    <property type="match status" value="1"/>
</dbReference>
<dbReference type="Gene3D" id="1.10.287.130">
    <property type="match status" value="1"/>
</dbReference>
<evidence type="ECO:0000256" key="6">
    <source>
        <dbReference type="ARBA" id="ARBA00022741"/>
    </source>
</evidence>
<feature type="domain" description="Histidine kinase" evidence="11">
    <location>
        <begin position="255"/>
        <end position="466"/>
    </location>
</feature>
<keyword evidence="14" id="KW-1185">Reference proteome</keyword>
<keyword evidence="4" id="KW-0597">Phosphoprotein</keyword>
<keyword evidence="5" id="KW-0808">Transferase</keyword>
<dbReference type="GO" id="GO:0005524">
    <property type="term" value="F:ATP binding"/>
    <property type="evidence" value="ECO:0007669"/>
    <property type="project" value="UniProtKB-KW"/>
</dbReference>
<dbReference type="SUPFAM" id="SSF55874">
    <property type="entry name" value="ATPase domain of HSP90 chaperone/DNA topoisomerase II/histidine kinase"/>
    <property type="match status" value="1"/>
</dbReference>
<dbReference type="OrthoDB" id="224978at2"/>
<evidence type="ECO:0000313" key="14">
    <source>
        <dbReference type="Proteomes" id="UP000276223"/>
    </source>
</evidence>
<keyword evidence="10" id="KW-0472">Membrane</keyword>
<comment type="subcellular location">
    <subcellularLocation>
        <location evidence="2">Membrane</location>
    </subcellularLocation>
</comment>
<evidence type="ECO:0000259" key="12">
    <source>
        <dbReference type="PROSITE" id="PS50885"/>
    </source>
</evidence>
<dbReference type="RefSeq" id="WP_123288790.1">
    <property type="nucleotide sequence ID" value="NZ_RJVA01000009.1"/>
</dbReference>
<dbReference type="PROSITE" id="PS50885">
    <property type="entry name" value="HAMP"/>
    <property type="match status" value="1"/>
</dbReference>
<dbReference type="Pfam" id="PF00512">
    <property type="entry name" value="HisKA"/>
    <property type="match status" value="1"/>
</dbReference>
<dbReference type="InterPro" id="IPR003594">
    <property type="entry name" value="HATPase_dom"/>
</dbReference>
<dbReference type="InterPro" id="IPR003661">
    <property type="entry name" value="HisK_dim/P_dom"/>
</dbReference>
<accession>A0A3N1VJJ1</accession>
<keyword evidence="10" id="KW-1133">Transmembrane helix</keyword>
<evidence type="ECO:0000256" key="8">
    <source>
        <dbReference type="ARBA" id="ARBA00022840"/>
    </source>
</evidence>
<dbReference type="InterPro" id="IPR004358">
    <property type="entry name" value="Sig_transdc_His_kin-like_C"/>
</dbReference>
<feature type="transmembrane region" description="Helical" evidence="10">
    <location>
        <begin position="6"/>
        <end position="30"/>
    </location>
</feature>
<dbReference type="GO" id="GO:0000155">
    <property type="term" value="F:phosphorelay sensor kinase activity"/>
    <property type="evidence" value="ECO:0007669"/>
    <property type="project" value="InterPro"/>
</dbReference>
<dbReference type="InterPro" id="IPR036890">
    <property type="entry name" value="HATPase_C_sf"/>
</dbReference>
<evidence type="ECO:0000256" key="10">
    <source>
        <dbReference type="SAM" id="Phobius"/>
    </source>
</evidence>
<dbReference type="GO" id="GO:0016020">
    <property type="term" value="C:membrane"/>
    <property type="evidence" value="ECO:0007669"/>
    <property type="project" value="UniProtKB-SubCell"/>
</dbReference>
<evidence type="ECO:0000256" key="5">
    <source>
        <dbReference type="ARBA" id="ARBA00022679"/>
    </source>
</evidence>
<keyword evidence="10" id="KW-0812">Transmembrane</keyword>
<comment type="catalytic activity">
    <reaction evidence="1">
        <text>ATP + protein L-histidine = ADP + protein N-phospho-L-histidine.</text>
        <dbReference type="EC" id="2.7.13.3"/>
    </reaction>
</comment>
<dbReference type="Gene3D" id="6.10.340.10">
    <property type="match status" value="1"/>
</dbReference>
<comment type="caution">
    <text evidence="13">The sequence shown here is derived from an EMBL/GenBank/DDBJ whole genome shotgun (WGS) entry which is preliminary data.</text>
</comment>
<evidence type="ECO:0000256" key="4">
    <source>
        <dbReference type="ARBA" id="ARBA00022553"/>
    </source>
</evidence>
<dbReference type="EC" id="2.7.13.3" evidence="3"/>
<dbReference type="PROSITE" id="PS50109">
    <property type="entry name" value="HIS_KIN"/>
    <property type="match status" value="1"/>
</dbReference>
<proteinExistence type="predicted"/>
<dbReference type="PANTHER" id="PTHR43065:SF10">
    <property type="entry name" value="PEROXIDE STRESS-ACTIVATED HISTIDINE KINASE MAK3"/>
    <property type="match status" value="1"/>
</dbReference>
<keyword evidence="7 13" id="KW-0418">Kinase</keyword>
<dbReference type="SMART" id="SM00304">
    <property type="entry name" value="HAMP"/>
    <property type="match status" value="1"/>
</dbReference>
<evidence type="ECO:0000256" key="7">
    <source>
        <dbReference type="ARBA" id="ARBA00022777"/>
    </source>
</evidence>